<dbReference type="InterPro" id="IPR037165">
    <property type="entry name" value="AldOxase/xan_DH_Mopterin-bd_sf"/>
</dbReference>
<feature type="region of interest" description="Disordered" evidence="3">
    <location>
        <begin position="1"/>
        <end position="26"/>
    </location>
</feature>
<reference evidence="6" key="1">
    <citation type="journal article" date="2019" name="Int. J. Syst. Evol. Microbiol.">
        <title>The Global Catalogue of Microorganisms (GCM) 10K type strain sequencing project: providing services to taxonomists for standard genome sequencing and annotation.</title>
        <authorList>
            <consortium name="The Broad Institute Genomics Platform"/>
            <consortium name="The Broad Institute Genome Sequencing Center for Infectious Disease"/>
            <person name="Wu L."/>
            <person name="Ma J."/>
        </authorList>
    </citation>
    <scope>NUCLEOTIDE SEQUENCE [LARGE SCALE GENOMIC DNA]</scope>
    <source>
        <strain evidence="6">CGMCC 4.7382</strain>
    </source>
</reference>
<comment type="caution">
    <text evidence="5">The sequence shown here is derived from an EMBL/GenBank/DDBJ whole genome shotgun (WGS) entry which is preliminary data.</text>
</comment>
<proteinExistence type="predicted"/>
<accession>A0ABW2KJY1</accession>
<evidence type="ECO:0000256" key="2">
    <source>
        <dbReference type="ARBA" id="ARBA00023002"/>
    </source>
</evidence>
<dbReference type="PANTHER" id="PTHR11908">
    <property type="entry name" value="XANTHINE DEHYDROGENASE"/>
    <property type="match status" value="1"/>
</dbReference>
<gene>
    <name evidence="5" type="ORF">ACFQRF_18185</name>
</gene>
<dbReference type="InterPro" id="IPR000674">
    <property type="entry name" value="Ald_Oxase/Xan_DH_a/b"/>
</dbReference>
<keyword evidence="1" id="KW-0500">Molybdenum</keyword>
<dbReference type="SUPFAM" id="SSF54665">
    <property type="entry name" value="CO dehydrogenase molybdoprotein N-domain-like"/>
    <property type="match status" value="1"/>
</dbReference>
<name>A0ABW2KJY1_9ACTN</name>
<dbReference type="InterPro" id="IPR008274">
    <property type="entry name" value="AldOxase/xan_DH_MoCoBD1"/>
</dbReference>
<dbReference type="Pfam" id="PF02738">
    <property type="entry name" value="MoCoBD_1"/>
    <property type="match status" value="1"/>
</dbReference>
<sequence length="741" mass="78119">MTQTTTTATPTTGSAVGRPVDRVDGRDKVTGTARYSAEHPLPDLTHAALVHATVARGRITAIDTTAARGVPGVVAVLTHENAPRLRPPRPATMARLSSMAAGTTVNYLNTDEVHWDGQPVAVVVAETSAAAREAAALVRVGYERLPAAVDFAAERGDAAPQKGNPIMPASAGKGDADAALAAAPIAVDHEYTTPPQQHNAMEPHATTAVWDGDRLTVYESTQSLEWVRQHLAERFAVPPANIRVIADHVGGGFGGKGPLWAGTIVATLAARAVGRPVRLSLTREGVNRVVGGRTPTVQRVALGAGTDGRLTALVHTSVARIGRSTGMPEPVTSQTRELYDAPNIRLAQHIVEMDLLPTTFMRAPGEAVGTFALESAVDELAYELGMDPIELRRRNEPAVSPMEGRPFSRRHLSEAYAVGAERFGWADRTPEPRSMRDGRWLVGMGVASAFFGANRFGANVAVRLSVDGGVLVRAGMTDMGMGAATAQAQIAADALDVPVETVRVEYGDSALPSMPMGAGGSTQTVSVAGSVLAACEKLRRRVTALARRTGTVGAPYAETLAAADLPSVEVTVGSETRLGRVAGQARMMTTFIRDRMRWVRAGYGAHFCEVRVDADTGEVRVSRWTGVFDVGTVINPKTAASQFRGGIVMGLGSALSEQTLVDPRTGRIMNPGLDTYHVPVHADVPPIDVTWLGRPDPTTPLGMTGVGEIGTTGVAAAVANAVFHATGRRVRDLPITLDKVM</sequence>
<evidence type="ECO:0000259" key="4">
    <source>
        <dbReference type="SMART" id="SM01008"/>
    </source>
</evidence>
<organism evidence="5 6">
    <name type="scientific">Marinactinospora rubrisoli</name>
    <dbReference type="NCBI Taxonomy" id="2715399"/>
    <lineage>
        <taxon>Bacteria</taxon>
        <taxon>Bacillati</taxon>
        <taxon>Actinomycetota</taxon>
        <taxon>Actinomycetes</taxon>
        <taxon>Streptosporangiales</taxon>
        <taxon>Nocardiopsidaceae</taxon>
        <taxon>Marinactinospora</taxon>
    </lineage>
</organism>
<dbReference type="EMBL" id="JBHTBH010000008">
    <property type="protein sequence ID" value="MFC7329664.1"/>
    <property type="molecule type" value="Genomic_DNA"/>
</dbReference>
<dbReference type="Pfam" id="PF01315">
    <property type="entry name" value="Ald_Xan_dh_C"/>
    <property type="match status" value="1"/>
</dbReference>
<dbReference type="SMART" id="SM01008">
    <property type="entry name" value="Ald_Xan_dh_C"/>
    <property type="match status" value="1"/>
</dbReference>
<dbReference type="Pfam" id="PF20256">
    <property type="entry name" value="MoCoBD_2"/>
    <property type="match status" value="1"/>
</dbReference>
<keyword evidence="6" id="KW-1185">Reference proteome</keyword>
<dbReference type="SUPFAM" id="SSF56003">
    <property type="entry name" value="Molybdenum cofactor-binding domain"/>
    <property type="match status" value="1"/>
</dbReference>
<dbReference type="InterPro" id="IPR036856">
    <property type="entry name" value="Ald_Oxase/Xan_DH_a/b_sf"/>
</dbReference>
<dbReference type="Gene3D" id="3.30.365.10">
    <property type="entry name" value="Aldehyde oxidase/xanthine dehydrogenase, molybdopterin binding domain"/>
    <property type="match status" value="4"/>
</dbReference>
<protein>
    <submittedName>
        <fullName evidence="5">Xanthine dehydrogenase family protein molybdopterin-binding subunit</fullName>
    </submittedName>
</protein>
<evidence type="ECO:0000256" key="3">
    <source>
        <dbReference type="SAM" id="MobiDB-lite"/>
    </source>
</evidence>
<feature type="compositionally biased region" description="Low complexity" evidence="3">
    <location>
        <begin position="1"/>
        <end position="12"/>
    </location>
</feature>
<evidence type="ECO:0000313" key="6">
    <source>
        <dbReference type="Proteomes" id="UP001596540"/>
    </source>
</evidence>
<dbReference type="Proteomes" id="UP001596540">
    <property type="component" value="Unassembled WGS sequence"/>
</dbReference>
<dbReference type="Gene3D" id="3.90.1170.50">
    <property type="entry name" value="Aldehyde oxidase/xanthine dehydrogenase, a/b hammerhead"/>
    <property type="match status" value="1"/>
</dbReference>
<keyword evidence="2" id="KW-0560">Oxidoreductase</keyword>
<evidence type="ECO:0000313" key="5">
    <source>
        <dbReference type="EMBL" id="MFC7329664.1"/>
    </source>
</evidence>
<evidence type="ECO:0000256" key="1">
    <source>
        <dbReference type="ARBA" id="ARBA00022505"/>
    </source>
</evidence>
<feature type="domain" description="Aldehyde oxidase/xanthine dehydrogenase a/b hammerhead" evidence="4">
    <location>
        <begin position="30"/>
        <end position="146"/>
    </location>
</feature>
<dbReference type="InterPro" id="IPR046867">
    <property type="entry name" value="AldOxase/xan_DH_MoCoBD2"/>
</dbReference>
<dbReference type="RefSeq" id="WP_379872308.1">
    <property type="nucleotide sequence ID" value="NZ_JBHTBH010000008.1"/>
</dbReference>
<dbReference type="PANTHER" id="PTHR11908:SF132">
    <property type="entry name" value="ALDEHYDE OXIDASE 1-RELATED"/>
    <property type="match status" value="1"/>
</dbReference>
<dbReference type="InterPro" id="IPR016208">
    <property type="entry name" value="Ald_Oxase/xanthine_DH-like"/>
</dbReference>